<evidence type="ECO:0000256" key="2">
    <source>
        <dbReference type="ARBA" id="ARBA00022448"/>
    </source>
</evidence>
<evidence type="ECO:0000313" key="5">
    <source>
        <dbReference type="EMBL" id="MBM3223299.1"/>
    </source>
</evidence>
<evidence type="ECO:0000259" key="4">
    <source>
        <dbReference type="Pfam" id="PF00496"/>
    </source>
</evidence>
<dbReference type="InterPro" id="IPR000914">
    <property type="entry name" value="SBP_5_dom"/>
</dbReference>
<dbReference type="PANTHER" id="PTHR30290">
    <property type="entry name" value="PERIPLASMIC BINDING COMPONENT OF ABC TRANSPORTER"/>
    <property type="match status" value="1"/>
</dbReference>
<dbReference type="CDD" id="cd08514">
    <property type="entry name" value="PBP2_AppA_like"/>
    <property type="match status" value="1"/>
</dbReference>
<dbReference type="InterPro" id="IPR030678">
    <property type="entry name" value="Peptide/Ni-bd"/>
</dbReference>
<dbReference type="PIRSF" id="PIRSF002741">
    <property type="entry name" value="MppA"/>
    <property type="match status" value="1"/>
</dbReference>
<dbReference type="EMBL" id="VGLS01000123">
    <property type="protein sequence ID" value="MBM3223299.1"/>
    <property type="molecule type" value="Genomic_DNA"/>
</dbReference>
<dbReference type="GO" id="GO:0030288">
    <property type="term" value="C:outer membrane-bounded periplasmic space"/>
    <property type="evidence" value="ECO:0007669"/>
    <property type="project" value="UniProtKB-ARBA"/>
</dbReference>
<feature type="domain" description="Solute-binding protein family 5" evidence="4">
    <location>
        <begin position="88"/>
        <end position="503"/>
    </location>
</feature>
<dbReference type="Proteomes" id="UP000712673">
    <property type="component" value="Unassembled WGS sequence"/>
</dbReference>
<evidence type="ECO:0000313" key="6">
    <source>
        <dbReference type="Proteomes" id="UP000712673"/>
    </source>
</evidence>
<dbReference type="SUPFAM" id="SSF53850">
    <property type="entry name" value="Periplasmic binding protein-like II"/>
    <property type="match status" value="1"/>
</dbReference>
<dbReference type="GO" id="GO:0015833">
    <property type="term" value="P:peptide transport"/>
    <property type="evidence" value="ECO:0007669"/>
    <property type="project" value="TreeGrafter"/>
</dbReference>
<accession>A0A937W0M8</accession>
<keyword evidence="2" id="KW-0813">Transport</keyword>
<evidence type="ECO:0000256" key="3">
    <source>
        <dbReference type="ARBA" id="ARBA00022729"/>
    </source>
</evidence>
<gene>
    <name evidence="5" type="ORF">FJZ47_05790</name>
</gene>
<evidence type="ECO:0000256" key="1">
    <source>
        <dbReference type="ARBA" id="ARBA00005695"/>
    </source>
</evidence>
<dbReference type="GO" id="GO:0043190">
    <property type="term" value="C:ATP-binding cassette (ABC) transporter complex"/>
    <property type="evidence" value="ECO:0007669"/>
    <property type="project" value="InterPro"/>
</dbReference>
<dbReference type="Gene3D" id="3.10.105.10">
    <property type="entry name" value="Dipeptide-binding Protein, Domain 3"/>
    <property type="match status" value="1"/>
</dbReference>
<dbReference type="PANTHER" id="PTHR30290:SF9">
    <property type="entry name" value="OLIGOPEPTIDE-BINDING PROTEIN APPA"/>
    <property type="match status" value="1"/>
</dbReference>
<keyword evidence="3" id="KW-0732">Signal</keyword>
<proteinExistence type="inferred from homology"/>
<dbReference type="Pfam" id="PF00496">
    <property type="entry name" value="SBP_bac_5"/>
    <property type="match status" value="1"/>
</dbReference>
<protein>
    <recommendedName>
        <fullName evidence="4">Solute-binding protein family 5 domain-containing protein</fullName>
    </recommendedName>
</protein>
<comment type="similarity">
    <text evidence="1">Belongs to the bacterial solute-binding protein 5 family.</text>
</comment>
<reference evidence="5" key="1">
    <citation type="submission" date="2019-03" db="EMBL/GenBank/DDBJ databases">
        <title>Lake Tanganyika Metagenome-Assembled Genomes (MAGs).</title>
        <authorList>
            <person name="Tran P."/>
        </authorList>
    </citation>
    <scope>NUCLEOTIDE SEQUENCE</scope>
    <source>
        <strain evidence="5">K_DeepCast_65m_m2_066</strain>
    </source>
</reference>
<dbReference type="AlphaFoldDB" id="A0A937W0M8"/>
<name>A0A937W0M8_UNCTE</name>
<dbReference type="Gene3D" id="3.40.190.10">
    <property type="entry name" value="Periplasmic binding protein-like II"/>
    <property type="match status" value="1"/>
</dbReference>
<sequence length="595" mass="68289">MAKEKCMRIGRSGRERRMPWLAISLVLLGLSGLPTRAAETPVTGDWLVSHILSDPEHLNPLTSNDGGSASILRTIFENLLDRHPQTMELRPQLATARPHISDDKLTYTFTLRRDAHFQDGKPLTGKDVLFSFKALKNPWVNAPFLRVYYQSLAQAELLDDFTLRLVAKEPYFQHESVLGEVRVLPRHYYDPDGLLDTLSVAELAAIDPKDAATQASPQGTKARQFAEQFNANFARNPMGSGAYKFHSWKTGQEVVLQRDPRYWGLGKPGVDPSYIDQRTLRVFNNTDAALVALKSGEIDAMPLTPLQHLKQSGGARFDKQFAKHLYFAPSYTYIGWNNTHPIFSDQRVRQAMTYLTNREQLVKTVLFELGEVVHGPIYFFRPEYDKTLKPHPFDPQKALQLLGEAGWKDTDGDGLLDKMLDGQRVPLRFEIKFNSGNEIRKSVALTLQDELKKHGVDASVRQLDWTIYLDDVRHHRFDAIVLGWGMPATEPDEYQVWHSSQAENKGSNHVSYKNARADAILEEYRRTFDPQKRIELYREFQQILHAEQPYTFLFIQKSILAVDRRFQNITLYPGGPRPLEWWVTKAQQRYHEISQ</sequence>
<organism evidence="5 6">
    <name type="scientific">Tectimicrobiota bacterium</name>
    <dbReference type="NCBI Taxonomy" id="2528274"/>
    <lineage>
        <taxon>Bacteria</taxon>
        <taxon>Pseudomonadati</taxon>
        <taxon>Nitrospinota/Tectimicrobiota group</taxon>
        <taxon>Candidatus Tectimicrobiota</taxon>
    </lineage>
</organism>
<comment type="caution">
    <text evidence="5">The sequence shown here is derived from an EMBL/GenBank/DDBJ whole genome shotgun (WGS) entry which is preliminary data.</text>
</comment>
<dbReference type="GO" id="GO:1904680">
    <property type="term" value="F:peptide transmembrane transporter activity"/>
    <property type="evidence" value="ECO:0007669"/>
    <property type="project" value="TreeGrafter"/>
</dbReference>
<dbReference type="Gene3D" id="3.90.76.10">
    <property type="entry name" value="Dipeptide-binding Protein, Domain 1"/>
    <property type="match status" value="1"/>
</dbReference>
<dbReference type="InterPro" id="IPR039424">
    <property type="entry name" value="SBP_5"/>
</dbReference>